<protein>
    <recommendedName>
        <fullName evidence="9">Multidrug-efflux transporter</fullName>
    </recommendedName>
</protein>
<dbReference type="EMBL" id="JQZV01000013">
    <property type="protein sequence ID" value="KGN91854.1"/>
    <property type="molecule type" value="Genomic_DNA"/>
</dbReference>
<feature type="transmembrane region" description="Helical" evidence="10">
    <location>
        <begin position="417"/>
        <end position="433"/>
    </location>
</feature>
<evidence type="ECO:0000256" key="6">
    <source>
        <dbReference type="ARBA" id="ARBA00022989"/>
    </source>
</evidence>
<gene>
    <name evidence="11" type="ORF">HQ43_07195</name>
</gene>
<dbReference type="PIRSF" id="PIRSF006603">
    <property type="entry name" value="DinF"/>
    <property type="match status" value="1"/>
</dbReference>
<evidence type="ECO:0000256" key="8">
    <source>
        <dbReference type="ARBA" id="ARBA00023136"/>
    </source>
</evidence>
<evidence type="ECO:0000256" key="7">
    <source>
        <dbReference type="ARBA" id="ARBA00023065"/>
    </source>
</evidence>
<evidence type="ECO:0000313" key="11">
    <source>
        <dbReference type="EMBL" id="KGN91854.1"/>
    </source>
</evidence>
<proteinExistence type="predicted"/>
<feature type="transmembrane region" description="Helical" evidence="10">
    <location>
        <begin position="126"/>
        <end position="146"/>
    </location>
</feature>
<dbReference type="CDD" id="cd13133">
    <property type="entry name" value="MATE_like_7"/>
    <property type="match status" value="1"/>
</dbReference>
<keyword evidence="6 10" id="KW-1133">Transmembrane helix</keyword>
<comment type="subcellular location">
    <subcellularLocation>
        <location evidence="1">Cell membrane</location>
        <topology evidence="1">Multi-pass membrane protein</topology>
    </subcellularLocation>
</comment>
<keyword evidence="3" id="KW-0050">Antiport</keyword>
<evidence type="ECO:0000256" key="5">
    <source>
        <dbReference type="ARBA" id="ARBA00022692"/>
    </source>
</evidence>
<feature type="transmembrane region" description="Helical" evidence="10">
    <location>
        <begin position="317"/>
        <end position="336"/>
    </location>
</feature>
<name>A0ABR4XJI2_9PORP</name>
<feature type="transmembrane region" description="Helical" evidence="10">
    <location>
        <begin position="89"/>
        <end position="114"/>
    </location>
</feature>
<feature type="transmembrane region" description="Helical" evidence="10">
    <location>
        <begin position="386"/>
        <end position="405"/>
    </location>
</feature>
<dbReference type="RefSeq" id="WP_036791442.1">
    <property type="nucleotide sequence ID" value="NZ_JQZV01000013.1"/>
</dbReference>
<evidence type="ECO:0000256" key="2">
    <source>
        <dbReference type="ARBA" id="ARBA00022448"/>
    </source>
</evidence>
<feature type="transmembrane region" description="Helical" evidence="10">
    <location>
        <begin position="158"/>
        <end position="177"/>
    </location>
</feature>
<evidence type="ECO:0000256" key="3">
    <source>
        <dbReference type="ARBA" id="ARBA00022449"/>
    </source>
</evidence>
<keyword evidence="8 10" id="KW-0472">Membrane</keyword>
<feature type="transmembrane region" description="Helical" evidence="10">
    <location>
        <begin position="189"/>
        <end position="207"/>
    </location>
</feature>
<dbReference type="NCBIfam" id="TIGR00797">
    <property type="entry name" value="matE"/>
    <property type="match status" value="1"/>
</dbReference>
<dbReference type="InterPro" id="IPR050222">
    <property type="entry name" value="MATE_MdtK"/>
</dbReference>
<keyword evidence="7" id="KW-0406">Ion transport</keyword>
<evidence type="ECO:0000256" key="9">
    <source>
        <dbReference type="ARBA" id="ARBA00031636"/>
    </source>
</evidence>
<organism evidence="11 12">
    <name type="scientific">Porphyromonas canoris</name>
    <dbReference type="NCBI Taxonomy" id="36875"/>
    <lineage>
        <taxon>Bacteria</taxon>
        <taxon>Pseudomonadati</taxon>
        <taxon>Bacteroidota</taxon>
        <taxon>Bacteroidia</taxon>
        <taxon>Bacteroidales</taxon>
        <taxon>Porphyromonadaceae</taxon>
        <taxon>Porphyromonas</taxon>
    </lineage>
</organism>
<keyword evidence="12" id="KW-1185">Reference proteome</keyword>
<evidence type="ECO:0000256" key="1">
    <source>
        <dbReference type="ARBA" id="ARBA00004651"/>
    </source>
</evidence>
<keyword evidence="5 10" id="KW-0812">Transmembrane</keyword>
<dbReference type="PANTHER" id="PTHR43298:SF2">
    <property type="entry name" value="FMN_FAD EXPORTER YEEO-RELATED"/>
    <property type="match status" value="1"/>
</dbReference>
<dbReference type="Pfam" id="PF01554">
    <property type="entry name" value="MatE"/>
    <property type="match status" value="2"/>
</dbReference>
<feature type="transmembrane region" description="Helical" evidence="10">
    <location>
        <begin position="271"/>
        <end position="296"/>
    </location>
</feature>
<evidence type="ECO:0000256" key="10">
    <source>
        <dbReference type="SAM" id="Phobius"/>
    </source>
</evidence>
<comment type="caution">
    <text evidence="11">The sequence shown here is derived from an EMBL/GenBank/DDBJ whole genome shotgun (WGS) entry which is preliminary data.</text>
</comment>
<dbReference type="InterPro" id="IPR048279">
    <property type="entry name" value="MdtK-like"/>
</dbReference>
<dbReference type="InterPro" id="IPR002528">
    <property type="entry name" value="MATE_fam"/>
</dbReference>
<feature type="transmembrane region" description="Helical" evidence="10">
    <location>
        <begin position="356"/>
        <end position="374"/>
    </location>
</feature>
<feature type="transmembrane region" description="Helical" evidence="10">
    <location>
        <begin position="47"/>
        <end position="68"/>
    </location>
</feature>
<keyword evidence="2" id="KW-0813">Transport</keyword>
<dbReference type="Proteomes" id="UP000030101">
    <property type="component" value="Unassembled WGS sequence"/>
</dbReference>
<reference evidence="11 12" key="1">
    <citation type="submission" date="2014-08" db="EMBL/GenBank/DDBJ databases">
        <title>Porphyromonas canoris strain:OH2762 Genome sequencing.</title>
        <authorList>
            <person name="Wallis C."/>
            <person name="Deusch O."/>
            <person name="O'Flynn C."/>
            <person name="Davis I."/>
            <person name="Jospin G."/>
            <person name="Darling A.E."/>
            <person name="Coil D.A."/>
            <person name="Alexiev A."/>
            <person name="Horsfall A."/>
            <person name="Kirkwood N."/>
            <person name="Harris S."/>
            <person name="Eisen J.A."/>
        </authorList>
    </citation>
    <scope>NUCLEOTIDE SEQUENCE [LARGE SCALE GENOMIC DNA]</scope>
    <source>
        <strain evidence="12">COT-108 OH2762</strain>
    </source>
</reference>
<keyword evidence="4" id="KW-1003">Cell membrane</keyword>
<feature type="transmembrane region" description="Helical" evidence="10">
    <location>
        <begin position="7"/>
        <end position="27"/>
    </location>
</feature>
<accession>A0ABR4XJI2</accession>
<feature type="transmembrane region" description="Helical" evidence="10">
    <location>
        <begin position="237"/>
        <end position="259"/>
    </location>
</feature>
<evidence type="ECO:0000313" key="12">
    <source>
        <dbReference type="Proteomes" id="UP000030101"/>
    </source>
</evidence>
<dbReference type="PANTHER" id="PTHR43298">
    <property type="entry name" value="MULTIDRUG RESISTANCE PROTEIN NORM-RELATED"/>
    <property type="match status" value="1"/>
</dbReference>
<sequence>MASVKHILKIASPVFVSLIAQNIVGITDTAFMGRIGEVAMGGSAMAVMAYYCVFTLGFGLGAGTQILVSKRFGEGRRDEIGRVFGQSSLLLLIAAQLSFFICYIFGESMFYALLKSPDVADVATEYWQWRIWGFVLAFQSTTYRAFYIGIGKTKVLTYNAFIMAVVNIVLDYVLIFGHFGAPALGVKGAALASVIAEGSSLLFYYFYSRLSGHTGEYSLHYTAIRLNIKLIRQIFRLSFYLMLQGLVSLMVWAVFFIFIEKLGERALAVAAVARSIYIFLYIPISSYSTAVHTIVGQTIGRKEEDKVPGQVFKIARLSLLTMSVFVVIINLFPHIVTEIFTDDLSLIADAVPTLRVITIALLGSSVANMFFAAVSATGATKKAMQIEMATILIYLGMAWVLTYYLNAPVHWCFTVEVVYYIIIGVFSSLFIIRERWRHPKWRMFLE</sequence>
<evidence type="ECO:0000256" key="4">
    <source>
        <dbReference type="ARBA" id="ARBA00022475"/>
    </source>
</evidence>